<dbReference type="SUPFAM" id="SSF81301">
    <property type="entry name" value="Nucleotidyltransferase"/>
    <property type="match status" value="1"/>
</dbReference>
<evidence type="ECO:0000256" key="1">
    <source>
        <dbReference type="PROSITE-ProRule" id="PRU00339"/>
    </source>
</evidence>
<feature type="coiled-coil region" evidence="2">
    <location>
        <begin position="14"/>
        <end position="45"/>
    </location>
</feature>
<sequence length="415" mass="48508">MFGSRTIKIAIPERERLNLIYDKYRNEYENALKRMHRKLRKVLLKTDINFNIKFRLKSFDSYFNKVLRLRKEALTPVAINDLIGLRVIVPFLEDVDDVQDLIKENFNVAEIEYKGADNSFREFGYSSVHILVHLPQGSIENTIPYVRKTCEIQLRTILQDAWAEVEHELVYKSNISILNGSIKRKLASLNASLTLSDIIFQEIRDYQKSIAQWQERKQNHFLEKIQDVQDISILSRVETPQVAPPAGPEIVLGTLKPKNELESLIFDALEAHSNDKIDLALNIYSKILRMKLNPKIRSIIYNHRGMAHFVQSEYEKAVKDFSRAIDFDPQNVKAFNNRGLSFRMLHQYDRALLDFETSLEMDPYQYETYHMRALTYFDMDDLARALDDCEKALSLKKDFAPARHLRRLVSSKLGF</sequence>
<feature type="repeat" description="TPR" evidence="1">
    <location>
        <begin position="366"/>
        <end position="399"/>
    </location>
</feature>
<dbReference type="PROSITE" id="PS50293">
    <property type="entry name" value="TPR_REGION"/>
    <property type="match status" value="1"/>
</dbReference>
<dbReference type="Gene3D" id="1.25.40.10">
    <property type="entry name" value="Tetratricopeptide repeat domain"/>
    <property type="match status" value="2"/>
</dbReference>
<organism evidence="4">
    <name type="scientific">Caldithrix abyssi</name>
    <dbReference type="NCBI Taxonomy" id="187145"/>
    <lineage>
        <taxon>Bacteria</taxon>
        <taxon>Pseudomonadati</taxon>
        <taxon>Calditrichota</taxon>
        <taxon>Calditrichia</taxon>
        <taxon>Calditrichales</taxon>
        <taxon>Calditrichaceae</taxon>
        <taxon>Caldithrix</taxon>
    </lineage>
</organism>
<comment type="caution">
    <text evidence="4">The sequence shown here is derived from an EMBL/GenBank/DDBJ whole genome shotgun (WGS) entry which is preliminary data.</text>
</comment>
<dbReference type="Pfam" id="PF13181">
    <property type="entry name" value="TPR_8"/>
    <property type="match status" value="1"/>
</dbReference>
<gene>
    <name evidence="4" type="ORF">ENJ89_00995</name>
</gene>
<proteinExistence type="predicted"/>
<evidence type="ECO:0000256" key="2">
    <source>
        <dbReference type="SAM" id="Coils"/>
    </source>
</evidence>
<dbReference type="GO" id="GO:0015969">
    <property type="term" value="P:guanosine tetraphosphate metabolic process"/>
    <property type="evidence" value="ECO:0007669"/>
    <property type="project" value="InterPro"/>
</dbReference>
<dbReference type="InterPro" id="IPR007685">
    <property type="entry name" value="RelA_SpoT"/>
</dbReference>
<protein>
    <submittedName>
        <fullName evidence="4">Tetratricopeptide repeat protein</fullName>
    </submittedName>
</protein>
<dbReference type="InterPro" id="IPR043519">
    <property type="entry name" value="NT_sf"/>
</dbReference>
<keyword evidence="2" id="KW-0175">Coiled coil</keyword>
<dbReference type="SMART" id="SM00028">
    <property type="entry name" value="TPR"/>
    <property type="match status" value="4"/>
</dbReference>
<name>A0A7V5PMJ8_CALAY</name>
<evidence type="ECO:0000313" key="4">
    <source>
        <dbReference type="EMBL" id="HHJ51743.1"/>
    </source>
</evidence>
<evidence type="ECO:0000259" key="3">
    <source>
        <dbReference type="SMART" id="SM00954"/>
    </source>
</evidence>
<dbReference type="PANTHER" id="PTHR41773:SF1">
    <property type="entry name" value="RELA_SPOT DOMAIN-CONTAINING PROTEIN"/>
    <property type="match status" value="1"/>
</dbReference>
<feature type="repeat" description="TPR" evidence="1">
    <location>
        <begin position="332"/>
        <end position="365"/>
    </location>
</feature>
<dbReference type="Gene3D" id="1.10.287.860">
    <property type="entry name" value="Nucleotidyltransferase"/>
    <property type="match status" value="1"/>
</dbReference>
<dbReference type="Pfam" id="PF04607">
    <property type="entry name" value="RelA_SpoT"/>
    <property type="match status" value="1"/>
</dbReference>
<dbReference type="CDD" id="cd05399">
    <property type="entry name" value="NT_Rel-Spo_like"/>
    <property type="match status" value="1"/>
</dbReference>
<dbReference type="AlphaFoldDB" id="A0A7V5PMJ8"/>
<dbReference type="EMBL" id="DROD01000071">
    <property type="protein sequence ID" value="HHJ51743.1"/>
    <property type="molecule type" value="Genomic_DNA"/>
</dbReference>
<dbReference type="InterPro" id="IPR011990">
    <property type="entry name" value="TPR-like_helical_dom_sf"/>
</dbReference>
<dbReference type="Gene3D" id="3.30.460.10">
    <property type="entry name" value="Beta Polymerase, domain 2"/>
    <property type="match status" value="1"/>
</dbReference>
<dbReference type="SMART" id="SM00954">
    <property type="entry name" value="RelA_SpoT"/>
    <property type="match status" value="1"/>
</dbReference>
<feature type="domain" description="RelA/SpoT" evidence="3">
    <location>
        <begin position="54"/>
        <end position="177"/>
    </location>
</feature>
<dbReference type="SUPFAM" id="SSF48452">
    <property type="entry name" value="TPR-like"/>
    <property type="match status" value="1"/>
</dbReference>
<dbReference type="Pfam" id="PF00515">
    <property type="entry name" value="TPR_1"/>
    <property type="match status" value="1"/>
</dbReference>
<accession>A0A7V5PMJ8</accession>
<feature type="repeat" description="TPR" evidence="1">
    <location>
        <begin position="298"/>
        <end position="331"/>
    </location>
</feature>
<reference evidence="4" key="1">
    <citation type="journal article" date="2020" name="mSystems">
        <title>Genome- and Community-Level Interaction Insights into Carbon Utilization and Element Cycling Functions of Hydrothermarchaeota in Hydrothermal Sediment.</title>
        <authorList>
            <person name="Zhou Z."/>
            <person name="Liu Y."/>
            <person name="Xu W."/>
            <person name="Pan J."/>
            <person name="Luo Z.H."/>
            <person name="Li M."/>
        </authorList>
    </citation>
    <scope>NUCLEOTIDE SEQUENCE [LARGE SCALE GENOMIC DNA]</scope>
    <source>
        <strain evidence="4">HyVt-527</strain>
    </source>
</reference>
<keyword evidence="1" id="KW-0802">TPR repeat</keyword>
<dbReference type="Proteomes" id="UP000886124">
    <property type="component" value="Unassembled WGS sequence"/>
</dbReference>
<dbReference type="PROSITE" id="PS50005">
    <property type="entry name" value="TPR"/>
    <property type="match status" value="3"/>
</dbReference>
<dbReference type="PANTHER" id="PTHR41773">
    <property type="entry name" value="GTP PYROPHOSPHATASE-RELATED"/>
    <property type="match status" value="1"/>
</dbReference>
<dbReference type="InterPro" id="IPR019734">
    <property type="entry name" value="TPR_rpt"/>
</dbReference>